<proteinExistence type="predicted"/>
<evidence type="ECO:0000313" key="2">
    <source>
        <dbReference type="EMBL" id="MBA8944802.1"/>
    </source>
</evidence>
<gene>
    <name evidence="3" type="ORF">CD934_30215</name>
    <name evidence="2" type="ORF">FHS33_003245</name>
</gene>
<dbReference type="Proteomes" id="UP000316215">
    <property type="component" value="Chromosome"/>
</dbReference>
<evidence type="ECO:0000256" key="1">
    <source>
        <dbReference type="SAM" id="MobiDB-lite"/>
    </source>
</evidence>
<protein>
    <submittedName>
        <fullName evidence="3">Uncharacterized protein</fullName>
    </submittedName>
</protein>
<evidence type="ECO:0000313" key="4">
    <source>
        <dbReference type="Proteomes" id="UP000316215"/>
    </source>
</evidence>
<dbReference type="EMBL" id="JACJIE010000007">
    <property type="protein sequence ID" value="MBA8944802.1"/>
    <property type="molecule type" value="Genomic_DNA"/>
</dbReference>
<name>A0A514K0A1_9ACTN</name>
<dbReference type="RefSeq" id="WP_142196860.1">
    <property type="nucleotide sequence ID" value="NZ_BMSU01000003.1"/>
</dbReference>
<feature type="compositionally biased region" description="Basic and acidic residues" evidence="1">
    <location>
        <begin position="77"/>
        <end position="90"/>
    </location>
</feature>
<evidence type="ECO:0000313" key="3">
    <source>
        <dbReference type="EMBL" id="QDI72492.1"/>
    </source>
</evidence>
<dbReference type="AlphaFoldDB" id="A0A514K0A1"/>
<organism evidence="3 4">
    <name type="scientific">Streptomyces calvus</name>
    <dbReference type="NCBI Taxonomy" id="67282"/>
    <lineage>
        <taxon>Bacteria</taxon>
        <taxon>Bacillati</taxon>
        <taxon>Actinomycetota</taxon>
        <taxon>Actinomycetes</taxon>
        <taxon>Kitasatosporales</taxon>
        <taxon>Streptomycetaceae</taxon>
        <taxon>Streptomyces</taxon>
    </lineage>
</organism>
<feature type="compositionally biased region" description="Basic and acidic residues" evidence="1">
    <location>
        <begin position="32"/>
        <end position="42"/>
    </location>
</feature>
<sequence length="90" mass="10088">MAPAPGRSVPHRPTEDDTRRTTHRRVQSGPSRNHERESDRHPGTVTQTLPANPTDTVDLRVPADGQEPPPWTASRHRCSEPGTRSRPERV</sequence>
<reference evidence="2 5" key="2">
    <citation type="submission" date="2020-08" db="EMBL/GenBank/DDBJ databases">
        <title>Genomic Encyclopedia of Type Strains, Phase III (KMG-III): the genomes of soil and plant-associated and newly described type strains.</title>
        <authorList>
            <person name="Whitman W."/>
        </authorList>
    </citation>
    <scope>NUCLEOTIDE SEQUENCE [LARGE SCALE GENOMIC DNA]</scope>
    <source>
        <strain evidence="2 5">CECT 3271</strain>
    </source>
</reference>
<dbReference type="KEGG" id="sast:CD934_30215"/>
<reference evidence="3 4" key="1">
    <citation type="submission" date="2017-07" db="EMBL/GenBank/DDBJ databases">
        <title>The Complete Genome of Streptomyces asterosporus-ZSY.</title>
        <authorList>
            <person name="Zhang S."/>
        </authorList>
    </citation>
    <scope>NUCLEOTIDE SEQUENCE [LARGE SCALE GENOMIC DNA]</scope>
    <source>
        <strain evidence="3 4">DSM 41452</strain>
    </source>
</reference>
<dbReference type="EMBL" id="CP022310">
    <property type="protein sequence ID" value="QDI72492.1"/>
    <property type="molecule type" value="Genomic_DNA"/>
</dbReference>
<feature type="compositionally biased region" description="Polar residues" evidence="1">
    <location>
        <begin position="44"/>
        <end position="55"/>
    </location>
</feature>
<keyword evidence="4" id="KW-1185">Reference proteome</keyword>
<evidence type="ECO:0000313" key="5">
    <source>
        <dbReference type="Proteomes" id="UP000530412"/>
    </source>
</evidence>
<feature type="region of interest" description="Disordered" evidence="1">
    <location>
        <begin position="1"/>
        <end position="90"/>
    </location>
</feature>
<accession>A0A514K0A1</accession>
<dbReference type="Proteomes" id="UP000530412">
    <property type="component" value="Unassembled WGS sequence"/>
</dbReference>